<proteinExistence type="predicted"/>
<evidence type="ECO:0000313" key="2">
    <source>
        <dbReference type="Proteomes" id="UP001234178"/>
    </source>
</evidence>
<protein>
    <submittedName>
        <fullName evidence="1">Uncharacterized protein</fullName>
    </submittedName>
</protein>
<keyword evidence="2" id="KW-1185">Reference proteome</keyword>
<comment type="caution">
    <text evidence="1">The sequence shown here is derived from an EMBL/GenBank/DDBJ whole genome shotgun (WGS) entry which is preliminary data.</text>
</comment>
<sequence length="176" mass="19756">MFTVNSGLRFLNKRDGLEMRSAIQLDNANSFLMVTSFPPISSNRTRAPAPPFDLAITFQNDTRCPGCNVLNLLSPIQRIEGGKLLNELSQMGTELGKEIQQVLYRCGTLLSSLDSVKQMVGRAVDFLLRLDPKLKGECIGRRNLTACVRIGWTRSEFEVDVAEGKRKETLQEFFNI</sequence>
<organism evidence="1 2">
    <name type="scientific">Daphnia magna</name>
    <dbReference type="NCBI Taxonomy" id="35525"/>
    <lineage>
        <taxon>Eukaryota</taxon>
        <taxon>Metazoa</taxon>
        <taxon>Ecdysozoa</taxon>
        <taxon>Arthropoda</taxon>
        <taxon>Crustacea</taxon>
        <taxon>Branchiopoda</taxon>
        <taxon>Diplostraca</taxon>
        <taxon>Cladocera</taxon>
        <taxon>Anomopoda</taxon>
        <taxon>Daphniidae</taxon>
        <taxon>Daphnia</taxon>
    </lineage>
</organism>
<reference evidence="1 2" key="1">
    <citation type="journal article" date="2023" name="Nucleic Acids Res.">
        <title>The hologenome of Daphnia magna reveals possible DNA methylation and microbiome-mediated evolution of the host genome.</title>
        <authorList>
            <person name="Chaturvedi A."/>
            <person name="Li X."/>
            <person name="Dhandapani V."/>
            <person name="Marshall H."/>
            <person name="Kissane S."/>
            <person name="Cuenca-Cambronero M."/>
            <person name="Asole G."/>
            <person name="Calvet F."/>
            <person name="Ruiz-Romero M."/>
            <person name="Marangio P."/>
            <person name="Guigo R."/>
            <person name="Rago D."/>
            <person name="Mirbahai L."/>
            <person name="Eastwood N."/>
            <person name="Colbourne J.K."/>
            <person name="Zhou J."/>
            <person name="Mallon E."/>
            <person name="Orsini L."/>
        </authorList>
    </citation>
    <scope>NUCLEOTIDE SEQUENCE [LARGE SCALE GENOMIC DNA]</scope>
    <source>
        <strain evidence="1">LRV0_1</strain>
    </source>
</reference>
<dbReference type="EMBL" id="JAOYFB010000037">
    <property type="protein sequence ID" value="KAK4023882.1"/>
    <property type="molecule type" value="Genomic_DNA"/>
</dbReference>
<gene>
    <name evidence="1" type="ORF">OUZ56_009276</name>
</gene>
<evidence type="ECO:0000313" key="1">
    <source>
        <dbReference type="EMBL" id="KAK4023882.1"/>
    </source>
</evidence>
<dbReference type="Proteomes" id="UP001234178">
    <property type="component" value="Unassembled WGS sequence"/>
</dbReference>
<name>A0ABR0AFJ3_9CRUS</name>
<accession>A0ABR0AFJ3</accession>